<dbReference type="Proteomes" id="UP000247591">
    <property type="component" value="Unassembled WGS sequence"/>
</dbReference>
<keyword evidence="3" id="KW-1185">Reference proteome</keyword>
<gene>
    <name evidence="2" type="ORF">DFR67_101221</name>
</gene>
<dbReference type="EMBL" id="QJSP01000001">
    <property type="protein sequence ID" value="PYE20830.1"/>
    <property type="molecule type" value="Genomic_DNA"/>
</dbReference>
<protein>
    <submittedName>
        <fullName evidence="2">Uncharacterized protein</fullName>
    </submittedName>
</protein>
<evidence type="ECO:0000313" key="2">
    <source>
        <dbReference type="EMBL" id="PYE20830.1"/>
    </source>
</evidence>
<accession>A0A318S2B1</accession>
<organism evidence="2 3">
    <name type="scientific">Williamsia limnetica</name>
    <dbReference type="NCBI Taxonomy" id="882452"/>
    <lineage>
        <taxon>Bacteria</taxon>
        <taxon>Bacillati</taxon>
        <taxon>Actinomycetota</taxon>
        <taxon>Actinomycetes</taxon>
        <taxon>Mycobacteriales</taxon>
        <taxon>Nocardiaceae</taxon>
        <taxon>Williamsia</taxon>
    </lineage>
</organism>
<reference evidence="2 3" key="1">
    <citation type="submission" date="2018-06" db="EMBL/GenBank/DDBJ databases">
        <title>Genomic Encyclopedia of Type Strains, Phase IV (KMG-IV): sequencing the most valuable type-strain genomes for metagenomic binning, comparative biology and taxonomic classification.</title>
        <authorList>
            <person name="Goeker M."/>
        </authorList>
    </citation>
    <scope>NUCLEOTIDE SEQUENCE [LARGE SCALE GENOMIC DNA]</scope>
    <source>
        <strain evidence="2 3">DSM 45521</strain>
    </source>
</reference>
<evidence type="ECO:0000256" key="1">
    <source>
        <dbReference type="SAM" id="MobiDB-lite"/>
    </source>
</evidence>
<dbReference type="AlphaFoldDB" id="A0A318S2B1"/>
<evidence type="ECO:0000313" key="3">
    <source>
        <dbReference type="Proteomes" id="UP000247591"/>
    </source>
</evidence>
<comment type="caution">
    <text evidence="2">The sequence shown here is derived from an EMBL/GenBank/DDBJ whole genome shotgun (WGS) entry which is preliminary data.</text>
</comment>
<feature type="compositionally biased region" description="Basic and acidic residues" evidence="1">
    <location>
        <begin position="1"/>
        <end position="20"/>
    </location>
</feature>
<feature type="region of interest" description="Disordered" evidence="1">
    <location>
        <begin position="1"/>
        <end position="53"/>
    </location>
</feature>
<dbReference type="RefSeq" id="WP_170135184.1">
    <property type="nucleotide sequence ID" value="NZ_QJSP01000001.1"/>
</dbReference>
<name>A0A318S2B1_WILLI</name>
<proteinExistence type="predicted"/>
<sequence length="53" mass="5436">MTDKRTDPHTEDTGAGREGADSDVQSDPAEGEKSGDWTGEGGATEDGPATDID</sequence>